<feature type="region of interest" description="Disordered" evidence="2">
    <location>
        <begin position="191"/>
        <end position="215"/>
    </location>
</feature>
<dbReference type="GeneID" id="303296675"/>
<evidence type="ECO:0000313" key="4">
    <source>
        <dbReference type="EMBL" id="MFC5296260.1"/>
    </source>
</evidence>
<dbReference type="EMBL" id="JBHSLN010000011">
    <property type="protein sequence ID" value="MFC5296260.1"/>
    <property type="molecule type" value="Genomic_DNA"/>
</dbReference>
<proteinExistence type="predicted"/>
<evidence type="ECO:0000313" key="5">
    <source>
        <dbReference type="Proteomes" id="UP001595937"/>
    </source>
</evidence>
<dbReference type="SUPFAM" id="SSF55811">
    <property type="entry name" value="Nudix"/>
    <property type="match status" value="1"/>
</dbReference>
<comment type="caution">
    <text evidence="4">The sequence shown here is derived from an EMBL/GenBank/DDBJ whole genome shotgun (WGS) entry which is preliminary data.</text>
</comment>
<dbReference type="Proteomes" id="UP001595937">
    <property type="component" value="Unassembled WGS sequence"/>
</dbReference>
<dbReference type="PANTHER" id="PTHR11839:SF31">
    <property type="entry name" value="ADP-RIBOSE PYROPHOSPHATASE"/>
    <property type="match status" value="1"/>
</dbReference>
<dbReference type="PANTHER" id="PTHR11839">
    <property type="entry name" value="UDP/ADP-SUGAR PYROPHOSPHATASE"/>
    <property type="match status" value="1"/>
</dbReference>
<evidence type="ECO:0000256" key="1">
    <source>
        <dbReference type="ARBA" id="ARBA00022801"/>
    </source>
</evidence>
<dbReference type="InterPro" id="IPR000086">
    <property type="entry name" value="NUDIX_hydrolase_dom"/>
</dbReference>
<dbReference type="CDD" id="cd24158">
    <property type="entry name" value="NUDIX_ADPRase_Rv1700"/>
    <property type="match status" value="1"/>
</dbReference>
<dbReference type="RefSeq" id="WP_193119225.1">
    <property type="nucleotide sequence ID" value="NZ_BAAAIR010000032.1"/>
</dbReference>
<keyword evidence="1" id="KW-0378">Hydrolase</keyword>
<dbReference type="Pfam" id="PF00293">
    <property type="entry name" value="NUDIX"/>
    <property type="match status" value="1"/>
</dbReference>
<dbReference type="InterPro" id="IPR015797">
    <property type="entry name" value="NUDIX_hydrolase-like_dom_sf"/>
</dbReference>
<protein>
    <submittedName>
        <fullName evidence="4">NUDIX domain-containing protein</fullName>
    </submittedName>
</protein>
<feature type="domain" description="Nudix hydrolase" evidence="3">
    <location>
        <begin position="44"/>
        <end position="185"/>
    </location>
</feature>
<name>A0ABW0FD68_9MICO</name>
<dbReference type="Gene3D" id="3.90.79.10">
    <property type="entry name" value="Nucleoside Triphosphate Pyrophosphohydrolase"/>
    <property type="match status" value="1"/>
</dbReference>
<keyword evidence="5" id="KW-1185">Reference proteome</keyword>
<gene>
    <name evidence="4" type="ORF">ACFPK8_01930</name>
</gene>
<accession>A0ABW0FD68</accession>
<evidence type="ECO:0000259" key="3">
    <source>
        <dbReference type="PROSITE" id="PS51462"/>
    </source>
</evidence>
<dbReference type="PROSITE" id="PS51462">
    <property type="entry name" value="NUDIX"/>
    <property type="match status" value="1"/>
</dbReference>
<organism evidence="4 5">
    <name type="scientific">Brachybacterium tyrofermentans</name>
    <dbReference type="NCBI Taxonomy" id="47848"/>
    <lineage>
        <taxon>Bacteria</taxon>
        <taxon>Bacillati</taxon>
        <taxon>Actinomycetota</taxon>
        <taxon>Actinomycetes</taxon>
        <taxon>Micrococcales</taxon>
        <taxon>Dermabacteraceae</taxon>
        <taxon>Brachybacterium</taxon>
    </lineage>
</organism>
<sequence>MTLADAPAPRPVSARGRVHHGMVFDIVRDTIEFAPGVQFDREYMRHPGAVAVLAVDEQDRVLLIRQYRHPVGHELWEIPAGLLDMEGEEPHRGALRELAEETGHRAASLSTLVDLRPSPGGSDEVIRIYLATGTTPLGDEDDFVRTDEEAEIELRWVPLADAVAAILAGDLTNATTIAGVLALQAHRTAAASDGGSPALRSADAPFLERPGHEPA</sequence>
<reference evidence="5" key="1">
    <citation type="journal article" date="2019" name="Int. J. Syst. Evol. Microbiol.">
        <title>The Global Catalogue of Microorganisms (GCM) 10K type strain sequencing project: providing services to taxonomists for standard genome sequencing and annotation.</title>
        <authorList>
            <consortium name="The Broad Institute Genomics Platform"/>
            <consortium name="The Broad Institute Genome Sequencing Center for Infectious Disease"/>
            <person name="Wu L."/>
            <person name="Ma J."/>
        </authorList>
    </citation>
    <scope>NUCLEOTIDE SEQUENCE [LARGE SCALE GENOMIC DNA]</scope>
    <source>
        <strain evidence="5">CGMCC 1.16455</strain>
    </source>
</reference>
<evidence type="ECO:0000256" key="2">
    <source>
        <dbReference type="SAM" id="MobiDB-lite"/>
    </source>
</evidence>